<dbReference type="CDD" id="cd00075">
    <property type="entry name" value="HATPase"/>
    <property type="match status" value="1"/>
</dbReference>
<dbReference type="InterPro" id="IPR005467">
    <property type="entry name" value="His_kinase_dom"/>
</dbReference>
<accession>A0A5B2VE09</accession>
<dbReference type="InterPro" id="IPR036890">
    <property type="entry name" value="HATPase_C_sf"/>
</dbReference>
<dbReference type="OrthoDB" id="9782655at2"/>
<dbReference type="EMBL" id="VUOA01000024">
    <property type="protein sequence ID" value="KAA2236670.1"/>
    <property type="molecule type" value="Genomic_DNA"/>
</dbReference>
<dbReference type="InterPro" id="IPR036097">
    <property type="entry name" value="HisK_dim/P_sf"/>
</dbReference>
<dbReference type="SUPFAM" id="SSF55874">
    <property type="entry name" value="ATPase domain of HSP90 chaperone/DNA topoisomerase II/histidine kinase"/>
    <property type="match status" value="1"/>
</dbReference>
<dbReference type="PANTHER" id="PTHR43547">
    <property type="entry name" value="TWO-COMPONENT HISTIDINE KINASE"/>
    <property type="match status" value="1"/>
</dbReference>
<dbReference type="GO" id="GO:0000155">
    <property type="term" value="F:phosphorelay sensor kinase activity"/>
    <property type="evidence" value="ECO:0007669"/>
    <property type="project" value="InterPro"/>
</dbReference>
<organism evidence="7 8">
    <name type="scientific">Salinarimonas soli</name>
    <dbReference type="NCBI Taxonomy" id="1638099"/>
    <lineage>
        <taxon>Bacteria</taxon>
        <taxon>Pseudomonadati</taxon>
        <taxon>Pseudomonadota</taxon>
        <taxon>Alphaproteobacteria</taxon>
        <taxon>Hyphomicrobiales</taxon>
        <taxon>Salinarimonadaceae</taxon>
        <taxon>Salinarimonas</taxon>
    </lineage>
</organism>
<dbReference type="Gene3D" id="3.30.565.10">
    <property type="entry name" value="Histidine kinase-like ATPase, C-terminal domain"/>
    <property type="match status" value="1"/>
</dbReference>
<evidence type="ECO:0000256" key="1">
    <source>
        <dbReference type="ARBA" id="ARBA00000085"/>
    </source>
</evidence>
<dbReference type="Proteomes" id="UP000323142">
    <property type="component" value="Unassembled WGS sequence"/>
</dbReference>
<evidence type="ECO:0000256" key="3">
    <source>
        <dbReference type="ARBA" id="ARBA00022553"/>
    </source>
</evidence>
<dbReference type="PRINTS" id="PR00344">
    <property type="entry name" value="BCTRLSENSOR"/>
</dbReference>
<reference evidence="7 8" key="2">
    <citation type="submission" date="2019-09" db="EMBL/GenBank/DDBJ databases">
        <authorList>
            <person name="Jin C."/>
        </authorList>
    </citation>
    <scope>NUCLEOTIDE SEQUENCE [LARGE SCALE GENOMIC DNA]</scope>
    <source>
        <strain evidence="7 8">BN140002</strain>
    </source>
</reference>
<sequence>MLLSITAAGAVYLFDRPTRVLVADDDPIMREFAIAQLAHPGGTIVTAADGEEAWAILEREPAFDLVLSDLEMPVLNGFGLVERIRTSERHAHLPVVVITSRDDMFAIDRAYEVGATSFAVKPVNWRLLAYQLRYVLRGSRMEGDVRAARDEAERARDLRTTLLTLLQHETRTPLNGIVGYCEILRATASGGSIAGSSLADCVEQIVTSAKGLNEVLRRVFYFARLSAEPLRIDAETVRASHVADEVVRVWQAAARRAGVALRLAESPDDALLAADVGQISTALGELIANALAHALGSAVELAVLRRGDEAGIEVRDHGPGIDPARLRRCLEPFGQGMDPLTRASEGLGLGLPMVKRIAELHGGTLEIDSSGEGTVARLLLPTALAARAYGT</sequence>
<dbReference type="Pfam" id="PF00512">
    <property type="entry name" value="HisKA"/>
    <property type="match status" value="1"/>
</dbReference>
<evidence type="ECO:0000259" key="5">
    <source>
        <dbReference type="PROSITE" id="PS50109"/>
    </source>
</evidence>
<dbReference type="Gene3D" id="3.40.50.2300">
    <property type="match status" value="1"/>
</dbReference>
<evidence type="ECO:0000313" key="7">
    <source>
        <dbReference type="EMBL" id="KAA2236670.1"/>
    </source>
</evidence>
<comment type="catalytic activity">
    <reaction evidence="1">
        <text>ATP + protein L-histidine = ADP + protein N-phospho-L-histidine.</text>
        <dbReference type="EC" id="2.7.13.3"/>
    </reaction>
</comment>
<evidence type="ECO:0000256" key="2">
    <source>
        <dbReference type="ARBA" id="ARBA00012438"/>
    </source>
</evidence>
<evidence type="ECO:0000259" key="6">
    <source>
        <dbReference type="PROSITE" id="PS50110"/>
    </source>
</evidence>
<dbReference type="RefSeq" id="WP_149818413.1">
    <property type="nucleotide sequence ID" value="NZ_VUOA01000024.1"/>
</dbReference>
<dbReference type="EC" id="2.7.13.3" evidence="2"/>
<dbReference type="PROSITE" id="PS50110">
    <property type="entry name" value="RESPONSE_REGULATORY"/>
    <property type="match status" value="1"/>
</dbReference>
<gene>
    <name evidence="7" type="ORF">F0L46_13625</name>
</gene>
<feature type="domain" description="Response regulatory" evidence="6">
    <location>
        <begin position="19"/>
        <end position="136"/>
    </location>
</feature>
<dbReference type="Pfam" id="PF00072">
    <property type="entry name" value="Response_reg"/>
    <property type="match status" value="1"/>
</dbReference>
<reference evidence="7 8" key="1">
    <citation type="submission" date="2019-09" db="EMBL/GenBank/DDBJ databases">
        <title>Salinarimonas rosea gen. nov., sp. nov., a new member of the a-2 subgroup of the Proteobacteria.</title>
        <authorList>
            <person name="Liu J."/>
        </authorList>
    </citation>
    <scope>NUCLEOTIDE SEQUENCE [LARGE SCALE GENOMIC DNA]</scope>
    <source>
        <strain evidence="7 8">BN140002</strain>
    </source>
</reference>
<dbReference type="CDD" id="cd00082">
    <property type="entry name" value="HisKA"/>
    <property type="match status" value="1"/>
</dbReference>
<dbReference type="InterPro" id="IPR011006">
    <property type="entry name" value="CheY-like_superfamily"/>
</dbReference>
<evidence type="ECO:0000313" key="8">
    <source>
        <dbReference type="Proteomes" id="UP000323142"/>
    </source>
</evidence>
<dbReference type="SMART" id="SM00448">
    <property type="entry name" value="REC"/>
    <property type="match status" value="1"/>
</dbReference>
<keyword evidence="7" id="KW-0418">Kinase</keyword>
<dbReference type="InterPro" id="IPR001789">
    <property type="entry name" value="Sig_transdc_resp-reg_receiver"/>
</dbReference>
<dbReference type="PROSITE" id="PS50109">
    <property type="entry name" value="HIS_KIN"/>
    <property type="match status" value="1"/>
</dbReference>
<dbReference type="SUPFAM" id="SSF47384">
    <property type="entry name" value="Homodimeric domain of signal transducing histidine kinase"/>
    <property type="match status" value="1"/>
</dbReference>
<dbReference type="PANTHER" id="PTHR43547:SF2">
    <property type="entry name" value="HYBRID SIGNAL TRANSDUCTION HISTIDINE KINASE C"/>
    <property type="match status" value="1"/>
</dbReference>
<dbReference type="SMART" id="SM00387">
    <property type="entry name" value="HATPase_c"/>
    <property type="match status" value="1"/>
</dbReference>
<dbReference type="Gene3D" id="1.10.287.130">
    <property type="match status" value="1"/>
</dbReference>
<dbReference type="InterPro" id="IPR003661">
    <property type="entry name" value="HisK_dim/P_dom"/>
</dbReference>
<name>A0A5B2VE09_9HYPH</name>
<keyword evidence="8" id="KW-1185">Reference proteome</keyword>
<evidence type="ECO:0000256" key="4">
    <source>
        <dbReference type="PROSITE-ProRule" id="PRU00169"/>
    </source>
</evidence>
<comment type="caution">
    <text evidence="7">The sequence shown here is derived from an EMBL/GenBank/DDBJ whole genome shotgun (WGS) entry which is preliminary data.</text>
</comment>
<dbReference type="InterPro" id="IPR003594">
    <property type="entry name" value="HATPase_dom"/>
</dbReference>
<proteinExistence type="predicted"/>
<dbReference type="SMART" id="SM00388">
    <property type="entry name" value="HisKA"/>
    <property type="match status" value="1"/>
</dbReference>
<feature type="domain" description="Histidine kinase" evidence="5">
    <location>
        <begin position="165"/>
        <end position="384"/>
    </location>
</feature>
<keyword evidence="7" id="KW-0808">Transferase</keyword>
<protein>
    <recommendedName>
        <fullName evidence="2">histidine kinase</fullName>
        <ecNumber evidence="2">2.7.13.3</ecNumber>
    </recommendedName>
</protein>
<feature type="modified residue" description="4-aspartylphosphate" evidence="4">
    <location>
        <position position="69"/>
    </location>
</feature>
<dbReference type="Pfam" id="PF02518">
    <property type="entry name" value="HATPase_c"/>
    <property type="match status" value="1"/>
</dbReference>
<dbReference type="AlphaFoldDB" id="A0A5B2VE09"/>
<keyword evidence="3 4" id="KW-0597">Phosphoprotein</keyword>
<dbReference type="SUPFAM" id="SSF52172">
    <property type="entry name" value="CheY-like"/>
    <property type="match status" value="1"/>
</dbReference>
<dbReference type="InterPro" id="IPR004358">
    <property type="entry name" value="Sig_transdc_His_kin-like_C"/>
</dbReference>